<keyword evidence="1" id="KW-0472">Membrane</keyword>
<feature type="chain" id="PRO_5018654726" evidence="2">
    <location>
        <begin position="21"/>
        <end position="91"/>
    </location>
</feature>
<evidence type="ECO:0000313" key="3">
    <source>
        <dbReference type="Ensembl" id="ENSMMOP00000025071.1"/>
    </source>
</evidence>
<keyword evidence="4" id="KW-1185">Reference proteome</keyword>
<organism evidence="3 4">
    <name type="scientific">Mola mola</name>
    <name type="common">Ocean sunfish</name>
    <name type="synonym">Tetraodon mola</name>
    <dbReference type="NCBI Taxonomy" id="94237"/>
    <lineage>
        <taxon>Eukaryota</taxon>
        <taxon>Metazoa</taxon>
        <taxon>Chordata</taxon>
        <taxon>Craniata</taxon>
        <taxon>Vertebrata</taxon>
        <taxon>Euteleostomi</taxon>
        <taxon>Actinopterygii</taxon>
        <taxon>Neopterygii</taxon>
        <taxon>Teleostei</taxon>
        <taxon>Neoteleostei</taxon>
        <taxon>Acanthomorphata</taxon>
        <taxon>Eupercaria</taxon>
        <taxon>Tetraodontiformes</taxon>
        <taxon>Molidae</taxon>
        <taxon>Mola</taxon>
    </lineage>
</organism>
<reference evidence="3" key="2">
    <citation type="submission" date="2025-09" db="UniProtKB">
        <authorList>
            <consortium name="Ensembl"/>
        </authorList>
    </citation>
    <scope>IDENTIFICATION</scope>
</reference>
<sequence length="91" mass="10425">MNRTLLLPLLSRCLTPLSSTGPVATASTSREAYDNAYCYILFVMVFYSFLATMLFKCIGSDEDEKDPYEEFTSLKSSLRYRSTFPNQHMDI</sequence>
<dbReference type="Proteomes" id="UP000261620">
    <property type="component" value="Unplaced"/>
</dbReference>
<evidence type="ECO:0000256" key="2">
    <source>
        <dbReference type="SAM" id="SignalP"/>
    </source>
</evidence>
<proteinExistence type="predicted"/>
<dbReference type="Ensembl" id="ENSMMOT00000025490.1">
    <property type="protein sequence ID" value="ENSMMOP00000025071.1"/>
    <property type="gene ID" value="ENSMMOG00000019041.1"/>
</dbReference>
<dbReference type="OMA" id="ISHSRKP"/>
<feature type="transmembrane region" description="Helical" evidence="1">
    <location>
        <begin position="36"/>
        <end position="55"/>
    </location>
</feature>
<accession>A0A3Q3XLV4</accession>
<feature type="signal peptide" evidence="2">
    <location>
        <begin position="1"/>
        <end position="20"/>
    </location>
</feature>
<name>A0A3Q3XLV4_MOLML</name>
<keyword evidence="1" id="KW-0812">Transmembrane</keyword>
<keyword evidence="1" id="KW-1133">Transmembrane helix</keyword>
<dbReference type="AlphaFoldDB" id="A0A3Q3XLV4"/>
<evidence type="ECO:0000313" key="4">
    <source>
        <dbReference type="Proteomes" id="UP000261620"/>
    </source>
</evidence>
<reference evidence="3" key="1">
    <citation type="submission" date="2025-08" db="UniProtKB">
        <authorList>
            <consortium name="Ensembl"/>
        </authorList>
    </citation>
    <scope>IDENTIFICATION</scope>
</reference>
<evidence type="ECO:0000256" key="1">
    <source>
        <dbReference type="SAM" id="Phobius"/>
    </source>
</evidence>
<protein>
    <submittedName>
        <fullName evidence="3">Uncharacterized protein</fullName>
    </submittedName>
</protein>
<keyword evidence="2" id="KW-0732">Signal</keyword>